<keyword evidence="2" id="KW-1185">Reference proteome</keyword>
<gene>
    <name evidence="1" type="ORF">O0S08_36015</name>
</gene>
<dbReference type="EMBL" id="CP114040">
    <property type="protein sequence ID" value="WAS91619.1"/>
    <property type="molecule type" value="Genomic_DNA"/>
</dbReference>
<dbReference type="Proteomes" id="UP001164459">
    <property type="component" value="Chromosome"/>
</dbReference>
<sequence length="100" mass="10982">MRALHERGSWIAAVLWIAAGLALGAAVRAGHARAYSLDCEENELGELLEVRSVSGNADPSTQAWGKFSWLDVPDRSFVAYDELESEPEAIVLDLAREVER</sequence>
<name>A0ABY7GXA4_9BACT</name>
<evidence type="ECO:0000313" key="1">
    <source>
        <dbReference type="EMBL" id="WAS91619.1"/>
    </source>
</evidence>
<evidence type="ECO:0000313" key="2">
    <source>
        <dbReference type="Proteomes" id="UP001164459"/>
    </source>
</evidence>
<dbReference type="RefSeq" id="WP_269033981.1">
    <property type="nucleotide sequence ID" value="NZ_CP114040.1"/>
</dbReference>
<reference evidence="1" key="1">
    <citation type="submission" date="2022-11" db="EMBL/GenBank/DDBJ databases">
        <title>Minimal conservation of predation-associated metabolite biosynthetic gene clusters underscores biosynthetic potential of Myxococcota including descriptions for ten novel species: Archangium lansinium sp. nov., Myxococcus landrumus sp. nov., Nannocystis bai.</title>
        <authorList>
            <person name="Ahearne A."/>
            <person name="Stevens C."/>
            <person name="Dowd S."/>
        </authorList>
    </citation>
    <scope>NUCLEOTIDE SEQUENCE</scope>
    <source>
        <strain evidence="1">Fl3</strain>
    </source>
</reference>
<proteinExistence type="predicted"/>
<organism evidence="1 2">
    <name type="scientific">Nannocystis punicea</name>
    <dbReference type="NCBI Taxonomy" id="2995304"/>
    <lineage>
        <taxon>Bacteria</taxon>
        <taxon>Pseudomonadati</taxon>
        <taxon>Myxococcota</taxon>
        <taxon>Polyangia</taxon>
        <taxon>Nannocystales</taxon>
        <taxon>Nannocystaceae</taxon>
        <taxon>Nannocystis</taxon>
    </lineage>
</organism>
<protein>
    <submittedName>
        <fullName evidence="1">Uncharacterized protein</fullName>
    </submittedName>
</protein>
<accession>A0ABY7GXA4</accession>